<keyword evidence="3" id="KW-1185">Reference proteome</keyword>
<feature type="transmembrane region" description="Helical" evidence="1">
    <location>
        <begin position="1143"/>
        <end position="1164"/>
    </location>
</feature>
<feature type="transmembrane region" description="Helical" evidence="1">
    <location>
        <begin position="1729"/>
        <end position="1752"/>
    </location>
</feature>
<dbReference type="HOGENOM" id="CLU_002660_0_0_1"/>
<evidence type="ECO:0000256" key="1">
    <source>
        <dbReference type="SAM" id="Phobius"/>
    </source>
</evidence>
<proteinExistence type="predicted"/>
<dbReference type="RefSeq" id="XP_001427184.1">
    <property type="nucleotide sequence ID" value="XM_001427147.1"/>
</dbReference>
<dbReference type="KEGG" id="ptm:GSPATT00030422001"/>
<dbReference type="GeneID" id="5012968"/>
<dbReference type="InterPro" id="IPR052994">
    <property type="entry name" value="Tiny_macrocysts_regulators"/>
</dbReference>
<dbReference type="OMA" id="QISICML"/>
<dbReference type="PANTHER" id="PTHR31600:SF2">
    <property type="entry name" value="GAMETE ENRICHED GENE 10 PROTEIN-RELATED"/>
    <property type="match status" value="1"/>
</dbReference>
<dbReference type="EMBL" id="CT868004">
    <property type="protein sequence ID" value="CAK59786.1"/>
    <property type="molecule type" value="Genomic_DNA"/>
</dbReference>
<keyword evidence="1" id="KW-0472">Membrane</keyword>
<feature type="transmembrane region" description="Helical" evidence="1">
    <location>
        <begin position="290"/>
        <end position="308"/>
    </location>
</feature>
<feature type="transmembrane region" description="Helical" evidence="1">
    <location>
        <begin position="1483"/>
        <end position="1504"/>
    </location>
</feature>
<feature type="transmembrane region" description="Helical" evidence="1">
    <location>
        <begin position="24"/>
        <end position="44"/>
    </location>
</feature>
<feature type="transmembrane region" description="Helical" evidence="1">
    <location>
        <begin position="260"/>
        <end position="278"/>
    </location>
</feature>
<protein>
    <recommendedName>
        <fullName evidence="4">Transmembrane protein</fullName>
    </recommendedName>
</protein>
<dbReference type="PANTHER" id="PTHR31600">
    <property type="entry name" value="TINY MACROCYSTS PROTEIN B-RELATED"/>
    <property type="match status" value="1"/>
</dbReference>
<keyword evidence="1" id="KW-0812">Transmembrane</keyword>
<evidence type="ECO:0008006" key="4">
    <source>
        <dbReference type="Google" id="ProtNLM"/>
    </source>
</evidence>
<evidence type="ECO:0000313" key="3">
    <source>
        <dbReference type="Proteomes" id="UP000000600"/>
    </source>
</evidence>
<feature type="transmembrane region" description="Helical" evidence="1">
    <location>
        <begin position="164"/>
        <end position="185"/>
    </location>
</feature>
<name>A0BML9_PARTE</name>
<dbReference type="eggNOG" id="ENOG502RT0U">
    <property type="taxonomic scope" value="Eukaryota"/>
</dbReference>
<accession>A0BML9</accession>
<dbReference type="OrthoDB" id="298212at2759"/>
<gene>
    <name evidence="2" type="ORF">GSPATT00030422001</name>
</gene>
<dbReference type="Proteomes" id="UP000000600">
    <property type="component" value="Unassembled WGS sequence"/>
</dbReference>
<feature type="transmembrane region" description="Helical" evidence="1">
    <location>
        <begin position="86"/>
        <end position="108"/>
    </location>
</feature>
<feature type="transmembrane region" description="Helical" evidence="1">
    <location>
        <begin position="228"/>
        <end position="248"/>
    </location>
</feature>
<dbReference type="InParanoid" id="A0BML9"/>
<reference evidence="2 3" key="1">
    <citation type="journal article" date="2006" name="Nature">
        <title>Global trends of whole-genome duplications revealed by the ciliate Paramecium tetraurelia.</title>
        <authorList>
            <consortium name="Genoscope"/>
            <person name="Aury J.-M."/>
            <person name="Jaillon O."/>
            <person name="Duret L."/>
            <person name="Noel B."/>
            <person name="Jubin C."/>
            <person name="Porcel B.M."/>
            <person name="Segurens B."/>
            <person name="Daubin V."/>
            <person name="Anthouard V."/>
            <person name="Aiach N."/>
            <person name="Arnaiz O."/>
            <person name="Billaut A."/>
            <person name="Beisson J."/>
            <person name="Blanc I."/>
            <person name="Bouhouche K."/>
            <person name="Camara F."/>
            <person name="Duharcourt S."/>
            <person name="Guigo R."/>
            <person name="Gogendeau D."/>
            <person name="Katinka M."/>
            <person name="Keller A.-M."/>
            <person name="Kissmehl R."/>
            <person name="Klotz C."/>
            <person name="Koll F."/>
            <person name="Le Moue A."/>
            <person name="Lepere C."/>
            <person name="Malinsky S."/>
            <person name="Nowacki M."/>
            <person name="Nowak J.K."/>
            <person name="Plattner H."/>
            <person name="Poulain J."/>
            <person name="Ruiz F."/>
            <person name="Serrano V."/>
            <person name="Zagulski M."/>
            <person name="Dessen P."/>
            <person name="Betermier M."/>
            <person name="Weissenbach J."/>
            <person name="Scarpelli C."/>
            <person name="Schachter V."/>
            <person name="Sperling L."/>
            <person name="Meyer E."/>
            <person name="Cohen J."/>
            <person name="Wincker P."/>
        </authorList>
    </citation>
    <scope>NUCLEOTIDE SEQUENCE [LARGE SCALE GENOMIC DNA]</scope>
    <source>
        <strain evidence="2 3">Stock d4-2</strain>
    </source>
</reference>
<organism evidence="2 3">
    <name type="scientific">Paramecium tetraurelia</name>
    <dbReference type="NCBI Taxonomy" id="5888"/>
    <lineage>
        <taxon>Eukaryota</taxon>
        <taxon>Sar</taxon>
        <taxon>Alveolata</taxon>
        <taxon>Ciliophora</taxon>
        <taxon>Intramacronucleata</taxon>
        <taxon>Oligohymenophorea</taxon>
        <taxon>Peniculida</taxon>
        <taxon>Parameciidae</taxon>
        <taxon>Paramecium</taxon>
    </lineage>
</organism>
<keyword evidence="1" id="KW-1133">Transmembrane helix</keyword>
<sequence>MKFIIVDQLSCLAHIKHTTQPTHFWLKLSIFVMYSQYIALLLPMHGWNLWDYSDGHFKLFQMIAQSQLIIPIFADSQIDFRMTAFIITILLLIVIILIIFTLLLFGIYDNRSIIEHQSIRKSIFYFLQITGTVFQLPILFLLVSQILNGPETLNFQNTLLGIQSIINFLTLILFTIIIFFSQYFLRAYTFIPSNYIQSKFNGFQPLHYVLQVIMAVFYFVDNQDTVQYAQIAIIHLSLIFKIIESLIFKPYLPFMNETHFKLSLVAEFINIIISFSVFTDGKIIAQEDILYLLLFTALFSYYLGEVFHERKSIQAYDLDINCFSCISLAQELFLQCVAMNKLIYQQQFFSLYFYYKAHKVNCAKNWNKKHRKNDNHIQLTNQTIYCMLQTELEKAKSDTKTMYEELELFFINYVAEYINRPLLAYVELKKYETLTNQQSYFFMVVKYQMSQFLQQLVRKQQNLIKLNKKQLSIQSIHETLKFQESFIPKVKEIILEKISFWTNQIKGFNSIYDIERMAISQSAKIQILHEELQRFCKFDFHNLDKLSQIYNVQTIKFISMFFSAIMNDYYSTQICEQVIAEIFNIEHTQQDDLITNILLVEERAALVQISMVRNRGKIVNSDKRLLAKYFDFEEQEFQQIDNISALMPSFFAEKHDRLLQDYLQSAKSIFFDDYKLVFGISREGFLVPQQLKIDNDFSLLDDYILMGCMSKVKHSSDFVLFGEDGYLIGCTQNFYETFFQFQQSITKFTSDMIYQISICMLFPNIFDLLIDLRNKLKNDLQYGSPDNYCKIWKFFNQKDILEDGYKLQQSLKQFSTQNYEKSQSIQKSRTSQTSLDLNKTRLVQLQLMENYEMQNSMKSIQYLHQLPLFNVVVQTQMVDNIKRFEEKQKQSFISKVQLQFRIMGKKDQRKAYFILEILDIRKTDDNKTNESIANNQYSNNAFSTNYNQQTNMENSQSYIQPSENGLEAPSVAVEEIRPDVSKINEVSLLIKKYGSRLPELSNYEGQLIAIESARDSMSYAPISQRIQFVSPSSKQQQLQGLIEKDFTELQNQLEYGNGDPIINDIDVPESSQVKGISSNNKKENSHNLLQQLQENQLQQKKNDFEVSAKKSRSSNTSGTSGISAIQVIKKFQSKRDLTQSLQALLAINILIVLIIAIYIIIHLINVSSYHDELLQTLINIQAPLLFNRYFFKTFCYIWSLVFNSLDIINSSEYIVIQTLEEIQVLADTMLGSLRSMYDTFIGIEYEGMLSKINLDFLYQDNEVVTYTYFINFISNIADLLFQAQYHSFDDLEDLIDQNYLDNLLTLRYNLKNVNYMNVELLDSLNILFFDLQQSKLTEYQLQISIEIIVLSLVMFGQIYYWNQLEKYCQAIILLAGRLQENQAQEQIIRFSYVNETLQTFIGKQSWKQQNYYKLLYSSLNQLGLESVYTQSRILKEYQLQLSNKNPQKSDINNDEGQKKIRKNQNVVLNSRITNSGISIIKEVFIITITFLIILGFIIGGYFLYNSQASDLYPTQQLTLSFIRFTSQQDITISCALVIKSQQILYNKLIEKKYYTDAQIQSFQGAAEIMTIFLEYYDSYFENLTNIYEFILESNRINGDDEAVLFNLYSEDFCILLADLIPFCEQDASSFDAKYGTPNPDDDNREFLSSGIQGVVSRIDTLFKQQFIYEIENKDYRDELDIVLEQLNTKEFNNAIFEHFLDTTDGTNLFIDNIMIILKNVMAEDLDVIYSYYLAAGISLIVIYIMVFGIWMYSTNQRLILLRLVLTNLPIETLTEPHTLTLLKKLK</sequence>
<feature type="transmembrane region" description="Helical" evidence="1">
    <location>
        <begin position="123"/>
        <end position="143"/>
    </location>
</feature>
<feature type="transmembrane region" description="Helical" evidence="1">
    <location>
        <begin position="205"/>
        <end position="221"/>
    </location>
</feature>
<evidence type="ECO:0000313" key="2">
    <source>
        <dbReference type="EMBL" id="CAK59786.1"/>
    </source>
</evidence>